<dbReference type="AlphaFoldDB" id="A0A2A4MNP5"/>
<evidence type="ECO:0000259" key="1">
    <source>
        <dbReference type="Pfam" id="PF01243"/>
    </source>
</evidence>
<dbReference type="Gene3D" id="2.30.110.10">
    <property type="entry name" value="Electron Transport, Fmn-binding Protein, Chain A"/>
    <property type="match status" value="1"/>
</dbReference>
<feature type="domain" description="Pyridoxamine 5'-phosphate oxidase N-terminal" evidence="1">
    <location>
        <begin position="26"/>
        <end position="153"/>
    </location>
</feature>
<dbReference type="Proteomes" id="UP000218172">
    <property type="component" value="Unassembled WGS sequence"/>
</dbReference>
<gene>
    <name evidence="2" type="ORF">COC19_04960</name>
</gene>
<dbReference type="PANTHER" id="PTHR42815:SF2">
    <property type="entry name" value="FAD-BINDING, PUTATIVE (AFU_ORTHOLOGUE AFUA_6G07600)-RELATED"/>
    <property type="match status" value="1"/>
</dbReference>
<evidence type="ECO:0000313" key="3">
    <source>
        <dbReference type="Proteomes" id="UP000218172"/>
    </source>
</evidence>
<reference evidence="3" key="1">
    <citation type="submission" date="2017-08" db="EMBL/GenBank/DDBJ databases">
        <title>A dynamic microbial community with high functional redundancy inhabits the cold, oxic subseafloor aquifer.</title>
        <authorList>
            <person name="Tully B.J."/>
            <person name="Wheat C.G."/>
            <person name="Glazer B.T."/>
            <person name="Huber J.A."/>
        </authorList>
    </citation>
    <scope>NUCLEOTIDE SEQUENCE [LARGE SCALE GENOMIC DNA]</scope>
</reference>
<dbReference type="InterPro" id="IPR012349">
    <property type="entry name" value="Split_barrel_FMN-bd"/>
</dbReference>
<proteinExistence type="predicted"/>
<dbReference type="EMBL" id="NVQR01000070">
    <property type="protein sequence ID" value="PCH61236.1"/>
    <property type="molecule type" value="Genomic_DNA"/>
</dbReference>
<dbReference type="SUPFAM" id="SSF50475">
    <property type="entry name" value="FMN-binding split barrel"/>
    <property type="match status" value="1"/>
</dbReference>
<accession>A0A2A4MNP5</accession>
<dbReference type="Pfam" id="PF01243">
    <property type="entry name" value="PNPOx_N"/>
    <property type="match status" value="1"/>
</dbReference>
<organism evidence="2 3">
    <name type="scientific">SAR86 cluster bacterium</name>
    <dbReference type="NCBI Taxonomy" id="2030880"/>
    <lineage>
        <taxon>Bacteria</taxon>
        <taxon>Pseudomonadati</taxon>
        <taxon>Pseudomonadota</taxon>
        <taxon>Gammaproteobacteria</taxon>
        <taxon>SAR86 cluster</taxon>
    </lineage>
</organism>
<comment type="caution">
    <text evidence="2">The sequence shown here is derived from an EMBL/GenBank/DDBJ whole genome shotgun (WGS) entry which is preliminary data.</text>
</comment>
<evidence type="ECO:0000313" key="2">
    <source>
        <dbReference type="EMBL" id="PCH61236.1"/>
    </source>
</evidence>
<protein>
    <recommendedName>
        <fullName evidence="1">Pyridoxamine 5'-phosphate oxidase N-terminal domain-containing protein</fullName>
    </recommendedName>
</protein>
<sequence length="179" mass="20020">MNRTNKMQQTLGQPSQHTQKKIHGFLDEVAQAFIANSPFLVLASSNKAGDCDASPKGGAPGWVKVVDKNTLLIPDLGGNRLFQSYGNMSENPKAGLVFLIPGQDITLRVNGHIRIVEKEQLESRGLTVQVIREDSNAVFVQGILLKVEQVYFHCPRAFYFAELWNFNSIEKNKFLKFKA</sequence>
<dbReference type="InterPro" id="IPR011576">
    <property type="entry name" value="Pyridox_Oxase_N"/>
</dbReference>
<dbReference type="PANTHER" id="PTHR42815">
    <property type="entry name" value="FAD-BINDING, PUTATIVE (AFU_ORTHOLOGUE AFUA_6G07600)-RELATED"/>
    <property type="match status" value="1"/>
</dbReference>
<name>A0A2A4MNP5_9GAMM</name>